<dbReference type="EMBL" id="JAEQNB010000001">
    <property type="protein sequence ID" value="MBL0386051.1"/>
    <property type="molecule type" value="Genomic_DNA"/>
</dbReference>
<comment type="caution">
    <text evidence="2">The sequence shown here is derived from an EMBL/GenBank/DDBJ whole genome shotgun (WGS) entry which is preliminary data.</text>
</comment>
<reference evidence="2 3" key="1">
    <citation type="submission" date="2021-01" db="EMBL/GenBank/DDBJ databases">
        <title>Tumebacillus sp. strain ITR2 16S ribosomal RNA gene Genome sequencing and assembly.</title>
        <authorList>
            <person name="Kang M."/>
        </authorList>
    </citation>
    <scope>NUCLEOTIDE SEQUENCE [LARGE SCALE GENOMIC DNA]</scope>
    <source>
        <strain evidence="2 3">ITR2</strain>
    </source>
</reference>
<dbReference type="InterPro" id="IPR001119">
    <property type="entry name" value="SLH_dom"/>
</dbReference>
<dbReference type="RefSeq" id="WP_201631815.1">
    <property type="nucleotide sequence ID" value="NZ_JAEQNB010000001.1"/>
</dbReference>
<evidence type="ECO:0000313" key="2">
    <source>
        <dbReference type="EMBL" id="MBL0386051.1"/>
    </source>
</evidence>
<dbReference type="Pfam" id="PF09992">
    <property type="entry name" value="NAGPA"/>
    <property type="match status" value="1"/>
</dbReference>
<dbReference type="Pfam" id="PF02368">
    <property type="entry name" value="Big_2"/>
    <property type="match status" value="1"/>
</dbReference>
<gene>
    <name evidence="2" type="ORF">JJB07_05235</name>
</gene>
<dbReference type="InterPro" id="IPR008964">
    <property type="entry name" value="Invasin/intimin_cell_adhesion"/>
</dbReference>
<name>A0ABS1J6Z8_9BACL</name>
<dbReference type="Pfam" id="PF00395">
    <property type="entry name" value="SLH"/>
    <property type="match status" value="3"/>
</dbReference>
<evidence type="ECO:0000259" key="1">
    <source>
        <dbReference type="PROSITE" id="PS51272"/>
    </source>
</evidence>
<dbReference type="Gene3D" id="2.60.40.1080">
    <property type="match status" value="1"/>
</dbReference>
<dbReference type="PANTHER" id="PTHR40446">
    <property type="entry name" value="N-ACETYLGLUCOSAMINE-1-PHOSPHODIESTER ALPHA-N-ACETYLGLUCOSAMINIDASE"/>
    <property type="match status" value="1"/>
</dbReference>
<feature type="domain" description="SLH" evidence="1">
    <location>
        <begin position="881"/>
        <end position="941"/>
    </location>
</feature>
<dbReference type="SUPFAM" id="SSF49373">
    <property type="entry name" value="Invasin/intimin cell-adhesion fragments"/>
    <property type="match status" value="1"/>
</dbReference>
<accession>A0ABS1J6Z8</accession>
<feature type="domain" description="SLH" evidence="1">
    <location>
        <begin position="819"/>
        <end position="879"/>
    </location>
</feature>
<dbReference type="PROSITE" id="PS51272">
    <property type="entry name" value="SLH"/>
    <property type="match status" value="3"/>
</dbReference>
<dbReference type="Proteomes" id="UP000602284">
    <property type="component" value="Unassembled WGS sequence"/>
</dbReference>
<organism evidence="2 3">
    <name type="scientific">Tumebacillus amylolyticus</name>
    <dbReference type="NCBI Taxonomy" id="2801339"/>
    <lineage>
        <taxon>Bacteria</taxon>
        <taxon>Bacillati</taxon>
        <taxon>Bacillota</taxon>
        <taxon>Bacilli</taxon>
        <taxon>Bacillales</taxon>
        <taxon>Alicyclobacillaceae</taxon>
        <taxon>Tumebacillus</taxon>
    </lineage>
</organism>
<dbReference type="PANTHER" id="PTHR40446:SF2">
    <property type="entry name" value="N-ACETYLGLUCOSAMINE-1-PHOSPHODIESTER ALPHA-N-ACETYLGLUCOSAMINIDASE"/>
    <property type="match status" value="1"/>
</dbReference>
<proteinExistence type="predicted"/>
<feature type="domain" description="SLH" evidence="1">
    <location>
        <begin position="755"/>
        <end position="818"/>
    </location>
</feature>
<dbReference type="InterPro" id="IPR003343">
    <property type="entry name" value="Big_2"/>
</dbReference>
<dbReference type="InterPro" id="IPR018711">
    <property type="entry name" value="NAGPA"/>
</dbReference>
<keyword evidence="3" id="KW-1185">Reference proteome</keyword>
<sequence>MQLRQGLKRTAAWALSLTLIFGTSGVVIQPASAATAQIYSWPTILSSTESPKMIVTKGVTYQKFSYQTSSGPLVLNETWTDLSDPNVSVRPVLAHDTLESDRNETTLEMAKRTGAVAGTNGDYYEISASGMALGMSTQNGNLIHSPSDAAVLGITQDNKVQIGKYTFTGQITAANNQASALSGLNVHPTSYSNGLLLMTRDLGYWEMLTNATVVVLERMPDGGEYKVHDILPAQTVMELPYPGYVKLIAQGSDAISFVTGNMKPGDTVKMTYGTNPDSSKLKFSIGGGPILLKGGTSYNDPVKPDNTPNYKGPLTGVGITSDGQHMLQVTVDGRSNESIGLTFSQMANYFAARGISDAMLLDGGGSTDMVVRQPGDTTASVANDPSDGYERRVANGLFVFSTSAPGKATYVTSNDGQAVELFKTMTKKISSYVRDENYNPLPNESVSYKVEPTTLGTISADGTFTAGNTGGSGTIRATATNGATTSVPVTVFDQVDTLQISPSVLDLGNGETQSFTVSGTFRGSKFAMKPEWVKFSTSDAALGTVDAQGLFTAGAKNGTVTVTAAVGNVTARATLGVGYVTKTLNSMANSGEWLLSTRWGNVGALSSTSSQVHGDNAASLTANYSFPAGSGLKQFVFYPKDALAIPGPNELATVNPIGVGAWVYGDNSNLKMIASFERPDGTTIQATNQPRINFNGWKFVTFRLPDTAKFPLKLDFLDIVAESPASDVHGSLAFSTLQSVYAARTYAERQPAPTPTVVTFADIQNHWGRSTIEQLATKGVISGKDSQHFDPEGNLTRAEAVTLLVRALGLQPQPELTASFTDVSKDAWYAGNVGAAVKAGIATGIGNGQFAPENLVDRNQAAAMIYNALHYKGKTPTGGTPLVFQDANLIASWAKDKVDALTAAKLLNGNGDGTLSPTKNTSRAESAVMILNMMKYAGLLN</sequence>
<evidence type="ECO:0000313" key="3">
    <source>
        <dbReference type="Proteomes" id="UP000602284"/>
    </source>
</evidence>
<protein>
    <submittedName>
        <fullName evidence="2">S-layer homology domain-containing protein</fullName>
    </submittedName>
</protein>